<proteinExistence type="predicted"/>
<keyword evidence="3" id="KW-1185">Reference proteome</keyword>
<name>A0ABD2NYQ1_9CUCU</name>
<evidence type="ECO:0000313" key="2">
    <source>
        <dbReference type="EMBL" id="KAL3283765.1"/>
    </source>
</evidence>
<reference evidence="2 3" key="1">
    <citation type="journal article" date="2021" name="BMC Biol.">
        <title>Horizontally acquired antibacterial genes associated with adaptive radiation of ladybird beetles.</title>
        <authorList>
            <person name="Li H.S."/>
            <person name="Tang X.F."/>
            <person name="Huang Y.H."/>
            <person name="Xu Z.Y."/>
            <person name="Chen M.L."/>
            <person name="Du X.Y."/>
            <person name="Qiu B.Y."/>
            <person name="Chen P.T."/>
            <person name="Zhang W."/>
            <person name="Slipinski A."/>
            <person name="Escalona H.E."/>
            <person name="Waterhouse R.M."/>
            <person name="Zwick A."/>
            <person name="Pang H."/>
        </authorList>
    </citation>
    <scope>NUCLEOTIDE SEQUENCE [LARGE SCALE GENOMIC DNA]</scope>
    <source>
        <strain evidence="2">SYSU2018</strain>
    </source>
</reference>
<organism evidence="2 3">
    <name type="scientific">Cryptolaemus montrouzieri</name>
    <dbReference type="NCBI Taxonomy" id="559131"/>
    <lineage>
        <taxon>Eukaryota</taxon>
        <taxon>Metazoa</taxon>
        <taxon>Ecdysozoa</taxon>
        <taxon>Arthropoda</taxon>
        <taxon>Hexapoda</taxon>
        <taxon>Insecta</taxon>
        <taxon>Pterygota</taxon>
        <taxon>Neoptera</taxon>
        <taxon>Endopterygota</taxon>
        <taxon>Coleoptera</taxon>
        <taxon>Polyphaga</taxon>
        <taxon>Cucujiformia</taxon>
        <taxon>Coccinelloidea</taxon>
        <taxon>Coccinellidae</taxon>
        <taxon>Scymninae</taxon>
        <taxon>Scymnini</taxon>
        <taxon>Cryptolaemus</taxon>
    </lineage>
</organism>
<dbReference type="AlphaFoldDB" id="A0ABD2NYQ1"/>
<dbReference type="EMBL" id="JABFTP020000165">
    <property type="protein sequence ID" value="KAL3283765.1"/>
    <property type="molecule type" value="Genomic_DNA"/>
</dbReference>
<feature type="compositionally biased region" description="Basic residues" evidence="1">
    <location>
        <begin position="304"/>
        <end position="316"/>
    </location>
</feature>
<protein>
    <submittedName>
        <fullName evidence="2">Uncharacterized protein</fullName>
    </submittedName>
</protein>
<dbReference type="Proteomes" id="UP001516400">
    <property type="component" value="Unassembled WGS sequence"/>
</dbReference>
<feature type="region of interest" description="Disordered" evidence="1">
    <location>
        <begin position="280"/>
        <end position="344"/>
    </location>
</feature>
<gene>
    <name evidence="2" type="ORF">HHI36_017935</name>
</gene>
<evidence type="ECO:0000256" key="1">
    <source>
        <dbReference type="SAM" id="MobiDB-lite"/>
    </source>
</evidence>
<comment type="caution">
    <text evidence="2">The sequence shown here is derived from an EMBL/GenBank/DDBJ whole genome shotgun (WGS) entry which is preliminary data.</text>
</comment>
<sequence>MSSNRNKLNFRQNSLICDSPKIEIRRNSLRKQSSEDISIQRNKILNNEMKVIVNNKCKNDFPKPKLAWGEPESKDAQQPIIGKRCQENLRPKKPISKQNSIGQDSILSCKEDLIDKIRLLLKDEKEIPEKQNISIFLAPNTTTESRENATLKQEETLLKPIKIEEKLCDEGPTLRFSSDSVSTKSLFQFRKSESLEERRYFPSTFEETRREPPNILVTPLIETSADIMNGQKNQTKNVITNISQPIHNIIIRPNTAASRRDVFKKRTNSAFQSIIKEVNSQRAPLQRSSSAPIRPDHSKSKFLATKRKLKSTRKKDIRSAKRGSCDRNDANEKESQEIQKSSTSNGAEIVTMVSLVSPAASDVEEIPEIEKESTKITIKNHSPRKASPITRREENVPKISALRKVAKQVSFQQSSIHAIRSFSAGFPGRKNSMVTSLMLNGGNSYRTNTLHKIQERRVNNVTVPEDDGRVPKRRLIRSQSAHPQILRYEEKAETDRSITPLPEDPPTKISVDIAMRVSEEIEEAIETEEISKDTLAKSNELENIDVKPDVENNQGEDQKFCSSNEKECWKLFLKMNNKGVKVNYDTLLRGMLTPTEYRKRRLSLAAAESLTKDTDNTMENQPCTS</sequence>
<feature type="compositionally biased region" description="Polar residues" evidence="1">
    <location>
        <begin position="280"/>
        <end position="291"/>
    </location>
</feature>
<accession>A0ABD2NYQ1</accession>
<feature type="compositionally biased region" description="Basic and acidic residues" evidence="1">
    <location>
        <begin position="317"/>
        <end position="337"/>
    </location>
</feature>
<evidence type="ECO:0000313" key="3">
    <source>
        <dbReference type="Proteomes" id="UP001516400"/>
    </source>
</evidence>